<gene>
    <name evidence="2" type="ORF">HYN59_13525</name>
</gene>
<sequence>MNQILFNELLSRGEADTLDFKLKGYFVEDVSSSKKDKDNDFIKDVLALSNTIRDENAYIIIGVDDDGNKIGIAEDDFVDGAVLQSKIKDKVYPLPKLSTYPFYDEDGLKFQIIEIPVVWNQSPCLPTFTSGMIIEKGQVYLRRMTSNERANADEIVKISDWLRTLPKQAEANSKAHKKSREASGFRFDEVTIQKLFGNEAAEDEDTDRLREYYFKNDIFDKIAVDLPLRILVGHKGIGKSALFNVSMLEDKDAGRLPIKIKPGDVANLGKGTTDFSDAISSWRKGLFSLIFKKALVYFGIKKTFDIDFEDIEGQFLDALVSVLSQELEEDNINEQYLRSIERFIDNPVINVYIDDLDRGWEGTKYDITKISALLNAVRDIIGTENRKLQFKVSLRSDVYFLYRTSDESTDKTQGSVIWYKWTQHEILGLLIKRVRTFFGKDVDEGLLRSAHQADLAKNLDNIIEPIYAGQGKWENKEMYKVLLSVIRKRPRDLVKLLTLAARNADNRNSKIIMTQDMKAIFDEYSLDRIQDTINEYKSELPAIERLLFGMKPDRMTSKTSESFYYTTESLLKKINKIRERGEFFFSNGRKAYAKDLAAFLYKINFLTATKPQDDGFIERKDFEENRYLVPKFEDFGYDWEVHMAFRWGLQPSNQEFIYSKI</sequence>
<keyword evidence="3" id="KW-1185">Reference proteome</keyword>
<name>A0A2S1R076_9FLAO</name>
<proteinExistence type="predicted"/>
<dbReference type="InterPro" id="IPR007421">
    <property type="entry name" value="Schlafen_AlbA_2_dom"/>
</dbReference>
<feature type="domain" description="Schlafen AlbA-2" evidence="1">
    <location>
        <begin position="31"/>
        <end position="151"/>
    </location>
</feature>
<reference evidence="2 3" key="1">
    <citation type="submission" date="2018-04" db="EMBL/GenBank/DDBJ databases">
        <title>Genome sequencing of Flavobacterium sp. HYN0059.</title>
        <authorList>
            <person name="Yi H."/>
            <person name="Baek C."/>
        </authorList>
    </citation>
    <scope>NUCLEOTIDE SEQUENCE [LARGE SCALE GENOMIC DNA]</scope>
    <source>
        <strain evidence="2 3">HYN0059</strain>
    </source>
</reference>
<dbReference type="Pfam" id="PF04326">
    <property type="entry name" value="SLFN_AlbA_2"/>
    <property type="match status" value="1"/>
</dbReference>
<accession>A0A2S1R076</accession>
<dbReference type="OrthoDB" id="1550553at2"/>
<dbReference type="EMBL" id="CP029186">
    <property type="protein sequence ID" value="AWH86068.1"/>
    <property type="molecule type" value="Genomic_DNA"/>
</dbReference>
<dbReference type="RefSeq" id="WP_108778770.1">
    <property type="nucleotide sequence ID" value="NZ_CP029186.1"/>
</dbReference>
<dbReference type="AlphaFoldDB" id="A0A2S1R076"/>
<organism evidence="2 3">
    <name type="scientific">Flavobacterium album</name>
    <dbReference type="NCBI Taxonomy" id="2175091"/>
    <lineage>
        <taxon>Bacteria</taxon>
        <taxon>Pseudomonadati</taxon>
        <taxon>Bacteroidota</taxon>
        <taxon>Flavobacteriia</taxon>
        <taxon>Flavobacteriales</taxon>
        <taxon>Flavobacteriaceae</taxon>
        <taxon>Flavobacterium</taxon>
    </lineage>
</organism>
<evidence type="ECO:0000313" key="2">
    <source>
        <dbReference type="EMBL" id="AWH86068.1"/>
    </source>
</evidence>
<dbReference type="InterPro" id="IPR059206">
    <property type="entry name" value="Sll1717-like"/>
</dbReference>
<dbReference type="Gene3D" id="3.30.950.30">
    <property type="entry name" value="Schlafen, AAA domain"/>
    <property type="match status" value="1"/>
</dbReference>
<dbReference type="InterPro" id="IPR038461">
    <property type="entry name" value="Schlafen_AlbA_2_dom_sf"/>
</dbReference>
<evidence type="ECO:0000259" key="1">
    <source>
        <dbReference type="Pfam" id="PF04326"/>
    </source>
</evidence>
<protein>
    <recommendedName>
        <fullName evidence="1">Schlafen AlbA-2 domain-containing protein</fullName>
    </recommendedName>
</protein>
<dbReference type="NCBIfam" id="NF047389">
    <property type="entry name" value="ATPase_Sll1717"/>
    <property type="match status" value="1"/>
</dbReference>
<dbReference type="Proteomes" id="UP000244929">
    <property type="component" value="Chromosome"/>
</dbReference>
<evidence type="ECO:0000313" key="3">
    <source>
        <dbReference type="Proteomes" id="UP000244929"/>
    </source>
</evidence>
<dbReference type="KEGG" id="falb:HYN59_13525"/>